<evidence type="ECO:0000313" key="10">
    <source>
        <dbReference type="Proteomes" id="UP000054408"/>
    </source>
</evidence>
<keyword evidence="4 5" id="KW-0505">Motor protein</keyword>
<evidence type="ECO:0000256" key="4">
    <source>
        <dbReference type="ARBA" id="ARBA00023175"/>
    </source>
</evidence>
<dbReference type="PANTHER" id="PTHR47968:SF75">
    <property type="entry name" value="CENTROMERE-ASSOCIATED PROTEIN E"/>
    <property type="match status" value="1"/>
</dbReference>
<dbReference type="Gene3D" id="3.40.850.10">
    <property type="entry name" value="Kinesin motor domain"/>
    <property type="match status" value="1"/>
</dbReference>
<proteinExistence type="inferred from homology"/>
<dbReference type="InterPro" id="IPR019821">
    <property type="entry name" value="Kinesin_motor_CS"/>
</dbReference>
<keyword evidence="3 6" id="KW-0175">Coiled coil</keyword>
<evidence type="ECO:0000259" key="8">
    <source>
        <dbReference type="PROSITE" id="PS50067"/>
    </source>
</evidence>
<keyword evidence="10" id="KW-1185">Reference proteome</keyword>
<evidence type="ECO:0000256" key="2">
    <source>
        <dbReference type="ARBA" id="ARBA00022840"/>
    </source>
</evidence>
<sequence>MASRRTRKRSSTEGAGPVAGEAQAISVSIRVRPLNAREVKDGAEVAWHLNETTIQSADTPSPMVFTFDNVFGMETPTVEVYNTMAAPIVKSAMEGINGTIFAYGQTSSGKTYTMTGSDETPGIIPAAIADVFQYVSNHPERVWTISVSYLEIYNEVIQDLLNHAGKNLRVRQDIEHGIFVKGLTQEIATSADQVLEVMRKGEAHRHFSSTQMNHESSRSHAVFKVVIKSWAADDPNATSADGAGAVMRVSSLNLVDLAGSERARKTGANKVQLKEGGHINTSLLNLGTVIHKLSRGESHIPYRNSKLTRILQPSLGGNSRTAIICNITPANVHESETVSTLNFAASAKRIKNKPILNEVLDDAAKLRKREAEIKALRAALEERDAGSLPNVLAEKASLAEALAEEQANAKKLRSKVDALSKLVVFGGNAPATPTRAVEEQADADESTLSAPALAALAVNTPARASRRETWCPSAAAAAFFSPLKLPQAQALTTADRNEAYLRDLAELRTYNSALEEEVGTLVGDLENMSDFAETFASDLRAALDDNATLTAKIAELETKVASQEETIAHADELVAALTTETQELDAAAEAAREAAEELGSQLEAAAADASQAQAELAELTETHSELQQELIAVRASADVASKNHEGVAAELAEVQTQLADALVKATEAEREAKEAKASASSLQLEVNAGHVAHLEAKDEAARATDALNKRLANALNELAALKKELKASKSDDGSAQRREMSLRKDLDKTKAKLATLEDKLKETRAQRSAAESEAQAKAKAVKSLEAELAAATTALEKANEQVTRSATASKSSSMSVTNLEKEVAALKKTATKAEAAAAAAIADANAAKAKADELKEAAAGARKEAAAVAAELAAEQSAKASAEALAASKAAKLNEVAAELKEVEATATMQARQLAAANMRVTELETALEAAEAKADEAMVAAQAAAEEAAEATAKVAEATEAMEGQAPTLDSLRAQIDELKAEVREKRHMAFEAKQAVLELESAAAAAEEAEQSSMAADERTRQLEAELAELQATHASVVSEMTEMSFSLEEHKASLEQAEEMMTNAMTREAELEAQIAELKANSGKSELVAELTASNAALEAELAQVKSAVASEVTTVPLAISPESEEQISALKAELAERDAQLAEVVAEVESQIESVIASEEANNKLLQKVSDLETTLTDRKQALESAHASMAESMRAVNELQLEKSSLENLLAEKEEQVEAITAELENALNAQPAEVNHLHKLEVALTQAESENKSLLLQIEQMNKRQRDEARSFGNSGRLRRMSLGMDDDALTSALQDEIMQLNSEVAKLREEIQTKAMEKMSETSKLRTTESHVHQLQLANTKLTNELNLVREEMAQLRQASGPTTGSPAGAAKASKGAALRDISNTPTRGTDTPLSKSETLGLAAGTEVSAPATRQRRIGAGVGPVRTREKIRRVGSTGGATRVTKQTKSKSRLGQLGATASARSVTTTAAAGEGAEEGCNQQ</sequence>
<dbReference type="PROSITE" id="PS50067">
    <property type="entry name" value="KINESIN_MOTOR_2"/>
    <property type="match status" value="1"/>
</dbReference>
<dbReference type="GO" id="GO:0008017">
    <property type="term" value="F:microtubule binding"/>
    <property type="evidence" value="ECO:0007669"/>
    <property type="project" value="InterPro"/>
</dbReference>
<dbReference type="OrthoDB" id="3176171at2759"/>
<dbReference type="SUPFAM" id="SSF52540">
    <property type="entry name" value="P-loop containing nucleoside triphosphate hydrolases"/>
    <property type="match status" value="1"/>
</dbReference>
<dbReference type="GeneID" id="25562495"/>
<comment type="similarity">
    <text evidence="5">Belongs to the TRAFAC class myosin-kinesin ATPase superfamily. Kinesin family.</text>
</comment>
<feature type="compositionally biased region" description="Low complexity" evidence="7">
    <location>
        <begin position="1465"/>
        <end position="1480"/>
    </location>
</feature>
<dbReference type="Gene3D" id="1.10.287.1490">
    <property type="match status" value="2"/>
</dbReference>
<gene>
    <name evidence="9" type="ORF">AMSG_02844</name>
</gene>
<dbReference type="Pfam" id="PF00225">
    <property type="entry name" value="Kinesin"/>
    <property type="match status" value="1"/>
</dbReference>
<dbReference type="PROSITE" id="PS00411">
    <property type="entry name" value="KINESIN_MOTOR_1"/>
    <property type="match status" value="1"/>
</dbReference>
<dbReference type="InterPro" id="IPR036961">
    <property type="entry name" value="Kinesin_motor_dom_sf"/>
</dbReference>
<evidence type="ECO:0000256" key="3">
    <source>
        <dbReference type="ARBA" id="ARBA00023054"/>
    </source>
</evidence>
<evidence type="ECO:0000313" key="9">
    <source>
        <dbReference type="EMBL" id="KNC46391.1"/>
    </source>
</evidence>
<reference evidence="9 10" key="1">
    <citation type="submission" date="2010-05" db="EMBL/GenBank/DDBJ databases">
        <title>The Genome Sequence of Thecamonas trahens ATCC 50062.</title>
        <authorList>
            <consortium name="The Broad Institute Genome Sequencing Platform"/>
            <person name="Russ C."/>
            <person name="Cuomo C."/>
            <person name="Shea T."/>
            <person name="Young S.K."/>
            <person name="Zeng Q."/>
            <person name="Koehrsen M."/>
            <person name="Haas B."/>
            <person name="Borodovsky M."/>
            <person name="Guigo R."/>
            <person name="Alvarado L."/>
            <person name="Berlin A."/>
            <person name="Bochicchio J."/>
            <person name="Borenstein D."/>
            <person name="Chapman S."/>
            <person name="Chen Z."/>
            <person name="Freedman E."/>
            <person name="Gellesch M."/>
            <person name="Goldberg J."/>
            <person name="Griggs A."/>
            <person name="Gujja S."/>
            <person name="Heilman E."/>
            <person name="Heiman D."/>
            <person name="Hepburn T."/>
            <person name="Howarth C."/>
            <person name="Jen D."/>
            <person name="Larson L."/>
            <person name="Mehta T."/>
            <person name="Park D."/>
            <person name="Pearson M."/>
            <person name="Roberts A."/>
            <person name="Saif S."/>
            <person name="Shenoy N."/>
            <person name="Sisk P."/>
            <person name="Stolte C."/>
            <person name="Sykes S."/>
            <person name="Thomson T."/>
            <person name="Walk T."/>
            <person name="White J."/>
            <person name="Yandava C."/>
            <person name="Burger G."/>
            <person name="Gray M.W."/>
            <person name="Holland P.W.H."/>
            <person name="King N."/>
            <person name="Lang F.B.F."/>
            <person name="Roger A.J."/>
            <person name="Ruiz-Trillo I."/>
            <person name="Lander E."/>
            <person name="Nusbaum C."/>
        </authorList>
    </citation>
    <scope>NUCLEOTIDE SEQUENCE [LARGE SCALE GENOMIC DNA]</scope>
    <source>
        <strain evidence="9 10">ATCC 50062</strain>
    </source>
</reference>
<feature type="binding site" evidence="5">
    <location>
        <begin position="104"/>
        <end position="111"/>
    </location>
    <ligand>
        <name>ATP</name>
        <dbReference type="ChEBI" id="CHEBI:30616"/>
    </ligand>
</feature>
<evidence type="ECO:0000256" key="1">
    <source>
        <dbReference type="ARBA" id="ARBA00022741"/>
    </source>
</evidence>
<dbReference type="GO" id="GO:0005524">
    <property type="term" value="F:ATP binding"/>
    <property type="evidence" value="ECO:0007669"/>
    <property type="project" value="UniProtKB-UniRule"/>
</dbReference>
<dbReference type="SUPFAM" id="SSF90257">
    <property type="entry name" value="Myosin rod fragments"/>
    <property type="match status" value="1"/>
</dbReference>
<dbReference type="Proteomes" id="UP000054408">
    <property type="component" value="Unassembled WGS sequence"/>
</dbReference>
<dbReference type="GO" id="GO:0007018">
    <property type="term" value="P:microtubule-based movement"/>
    <property type="evidence" value="ECO:0007669"/>
    <property type="project" value="InterPro"/>
</dbReference>
<protein>
    <recommendedName>
        <fullName evidence="8">Kinesin motor domain-containing protein</fullName>
    </recommendedName>
</protein>
<accession>A0A0L0D2H4</accession>
<feature type="region of interest" description="Disordered" evidence="7">
    <location>
        <begin position="1363"/>
        <end position="1489"/>
    </location>
</feature>
<dbReference type="STRING" id="461836.A0A0L0D2H4"/>
<organism evidence="9 10">
    <name type="scientific">Thecamonas trahens ATCC 50062</name>
    <dbReference type="NCBI Taxonomy" id="461836"/>
    <lineage>
        <taxon>Eukaryota</taxon>
        <taxon>Apusozoa</taxon>
        <taxon>Apusomonadida</taxon>
        <taxon>Apusomonadidae</taxon>
        <taxon>Thecamonas</taxon>
    </lineage>
</organism>
<dbReference type="InterPro" id="IPR001752">
    <property type="entry name" value="Kinesin_motor_dom"/>
</dbReference>
<dbReference type="OMA" id="CARIREC"/>
<evidence type="ECO:0000256" key="7">
    <source>
        <dbReference type="SAM" id="MobiDB-lite"/>
    </source>
</evidence>
<feature type="compositionally biased region" description="Polar residues" evidence="7">
    <location>
        <begin position="1389"/>
        <end position="1405"/>
    </location>
</feature>
<dbReference type="FunFam" id="3.40.850.10:FF:000177">
    <property type="entry name" value="Kinesin-like protein"/>
    <property type="match status" value="1"/>
</dbReference>
<keyword evidence="2 5" id="KW-0067">ATP-binding</keyword>
<dbReference type="SMART" id="SM00129">
    <property type="entry name" value="KISc"/>
    <property type="match status" value="1"/>
</dbReference>
<dbReference type="RefSeq" id="XP_013760684.1">
    <property type="nucleotide sequence ID" value="XM_013905230.1"/>
</dbReference>
<feature type="coiled-coil region" evidence="6">
    <location>
        <begin position="363"/>
        <end position="422"/>
    </location>
</feature>
<dbReference type="EMBL" id="GL349442">
    <property type="protein sequence ID" value="KNC46391.1"/>
    <property type="molecule type" value="Genomic_DNA"/>
</dbReference>
<dbReference type="CDD" id="cd01374">
    <property type="entry name" value="KISc_CENP_E"/>
    <property type="match status" value="1"/>
</dbReference>
<dbReference type="InterPro" id="IPR027640">
    <property type="entry name" value="Kinesin-like_fam"/>
</dbReference>
<evidence type="ECO:0000256" key="5">
    <source>
        <dbReference type="PROSITE-ProRule" id="PRU00283"/>
    </source>
</evidence>
<evidence type="ECO:0000256" key="6">
    <source>
        <dbReference type="SAM" id="Coils"/>
    </source>
</evidence>
<feature type="region of interest" description="Disordered" evidence="7">
    <location>
        <begin position="726"/>
        <end position="746"/>
    </location>
</feature>
<keyword evidence="1 5" id="KW-0547">Nucleotide-binding</keyword>
<dbReference type="GO" id="GO:0003777">
    <property type="term" value="F:microtubule motor activity"/>
    <property type="evidence" value="ECO:0007669"/>
    <property type="project" value="InterPro"/>
</dbReference>
<dbReference type="PRINTS" id="PR00380">
    <property type="entry name" value="KINESINHEAVY"/>
</dbReference>
<feature type="coiled-coil region" evidence="6">
    <location>
        <begin position="1194"/>
        <end position="1270"/>
    </location>
</feature>
<dbReference type="InterPro" id="IPR027417">
    <property type="entry name" value="P-loop_NTPase"/>
</dbReference>
<name>A0A0L0D2H4_THETB</name>
<feature type="compositionally biased region" description="Low complexity" evidence="7">
    <location>
        <begin position="1366"/>
        <end position="1384"/>
    </location>
</feature>
<dbReference type="PANTHER" id="PTHR47968">
    <property type="entry name" value="CENTROMERE PROTEIN E"/>
    <property type="match status" value="1"/>
</dbReference>
<dbReference type="eggNOG" id="KOG0242">
    <property type="taxonomic scope" value="Eukaryota"/>
</dbReference>
<feature type="domain" description="Kinesin motor" evidence="8">
    <location>
        <begin position="24"/>
        <end position="350"/>
    </location>
</feature>